<dbReference type="Proteomes" id="UP000039021">
    <property type="component" value="Unassembled WGS sequence"/>
</dbReference>
<name>A0A916LBN7_MYCTX</name>
<sequence length="41" mass="4435">MASVSMFSVGLVECSTRWPSSWARVKRFRSGAALALISMTG</sequence>
<evidence type="ECO:0000313" key="2">
    <source>
        <dbReference type="Proteomes" id="UP000039021"/>
    </source>
</evidence>
<accession>A0A916LBN7</accession>
<comment type="caution">
    <text evidence="1">The sequence shown here is derived from an EMBL/GenBank/DDBJ whole genome shotgun (WGS) entry which is preliminary data.</text>
</comment>
<proteinExistence type="predicted"/>
<reference evidence="2" key="1">
    <citation type="submission" date="2015-03" db="EMBL/GenBank/DDBJ databases">
        <authorList>
            <consortium name="Pathogen Informatics"/>
        </authorList>
    </citation>
    <scope>NUCLEOTIDE SEQUENCE [LARGE SCALE GENOMIC DNA]</scope>
    <source>
        <strain evidence="2">N09902308</strain>
    </source>
</reference>
<evidence type="ECO:0000313" key="1">
    <source>
        <dbReference type="EMBL" id="COY47749.1"/>
    </source>
</evidence>
<gene>
    <name evidence="1" type="ORF">ERS007739_02668</name>
</gene>
<dbReference type="EMBL" id="CSBK01001253">
    <property type="protein sequence ID" value="COY47749.1"/>
    <property type="molecule type" value="Genomic_DNA"/>
</dbReference>
<protein>
    <submittedName>
        <fullName evidence="1">Uncharacterized protein</fullName>
    </submittedName>
</protein>
<organism evidence="1 2">
    <name type="scientific">Mycobacterium tuberculosis</name>
    <dbReference type="NCBI Taxonomy" id="1773"/>
    <lineage>
        <taxon>Bacteria</taxon>
        <taxon>Bacillati</taxon>
        <taxon>Actinomycetota</taxon>
        <taxon>Actinomycetes</taxon>
        <taxon>Mycobacteriales</taxon>
        <taxon>Mycobacteriaceae</taxon>
        <taxon>Mycobacterium</taxon>
        <taxon>Mycobacterium tuberculosis complex</taxon>
    </lineage>
</organism>
<dbReference type="AlphaFoldDB" id="A0A916LBN7"/>